<evidence type="ECO:0000313" key="1">
    <source>
        <dbReference type="EMBL" id="TDC02643.1"/>
    </source>
</evidence>
<dbReference type="Proteomes" id="UP000295626">
    <property type="component" value="Unassembled WGS sequence"/>
</dbReference>
<name>A0ABY2DS34_9ACTN</name>
<sequence length="59" mass="6638">MAADQARAGEPAKRKAWVRYFANHPEVVASWGEQNDRWPNCSCPKCDPEGLLPRPNIMA</sequence>
<evidence type="ECO:0000313" key="2">
    <source>
        <dbReference type="Proteomes" id="UP000295626"/>
    </source>
</evidence>
<reference evidence="1 2" key="1">
    <citation type="submission" date="2019-02" db="EMBL/GenBank/DDBJ databases">
        <title>Draft genome sequences of novel Actinobacteria.</title>
        <authorList>
            <person name="Sahin N."/>
            <person name="Ay H."/>
            <person name="Saygin H."/>
        </authorList>
    </citation>
    <scope>NUCLEOTIDE SEQUENCE [LARGE SCALE GENOMIC DNA]</scope>
    <source>
        <strain evidence="1 2">JCM 30529</strain>
    </source>
</reference>
<organism evidence="1 2">
    <name type="scientific">Micromonospora fluostatini</name>
    <dbReference type="NCBI Taxonomy" id="1629071"/>
    <lineage>
        <taxon>Bacteria</taxon>
        <taxon>Bacillati</taxon>
        <taxon>Actinomycetota</taxon>
        <taxon>Actinomycetes</taxon>
        <taxon>Micromonosporales</taxon>
        <taxon>Micromonosporaceae</taxon>
        <taxon>Micromonospora</taxon>
    </lineage>
</organism>
<protein>
    <submittedName>
        <fullName evidence="1">Uncharacterized protein</fullName>
    </submittedName>
</protein>
<gene>
    <name evidence="1" type="ORF">E1091_00130</name>
</gene>
<comment type="caution">
    <text evidence="1">The sequence shown here is derived from an EMBL/GenBank/DDBJ whole genome shotgun (WGS) entry which is preliminary data.</text>
</comment>
<keyword evidence="2" id="KW-1185">Reference proteome</keyword>
<dbReference type="EMBL" id="SMKE01000002">
    <property type="protein sequence ID" value="TDC02643.1"/>
    <property type="molecule type" value="Genomic_DNA"/>
</dbReference>
<accession>A0ABY2DS34</accession>
<proteinExistence type="predicted"/>